<dbReference type="AlphaFoldDB" id="A0A0R2P063"/>
<keyword evidence="9 10" id="KW-0486">Methionine biosynthesis</keyword>
<comment type="pathway">
    <text evidence="2 10">Amino-acid biosynthesis; L-methionine biosynthesis via de novo pathway; L-homoserine from L-aspartate: step 3/3.</text>
</comment>
<evidence type="ECO:0000259" key="13">
    <source>
        <dbReference type="Pfam" id="PF03447"/>
    </source>
</evidence>
<dbReference type="SUPFAM" id="SSF55347">
    <property type="entry name" value="Glyceraldehyde-3-phosphate dehydrogenase-like, C-terminal domain"/>
    <property type="match status" value="1"/>
</dbReference>
<evidence type="ECO:0000256" key="7">
    <source>
        <dbReference type="ARBA" id="ARBA00022697"/>
    </source>
</evidence>
<dbReference type="InterPro" id="IPR019811">
    <property type="entry name" value="HDH_CS"/>
</dbReference>
<accession>A0A0R2P063</accession>
<keyword evidence="10" id="KW-0521">NADP</keyword>
<evidence type="ECO:0000256" key="4">
    <source>
        <dbReference type="ARBA" id="ARBA00013213"/>
    </source>
</evidence>
<dbReference type="InterPro" id="IPR005106">
    <property type="entry name" value="Asp/hSer_DH_NAD-bd"/>
</dbReference>
<keyword evidence="6 10" id="KW-0028">Amino-acid biosynthesis</keyword>
<dbReference type="SUPFAM" id="SSF51735">
    <property type="entry name" value="NAD(P)-binding Rossmann-fold domains"/>
    <property type="match status" value="1"/>
</dbReference>
<dbReference type="PROSITE" id="PS01042">
    <property type="entry name" value="HOMOSER_DHGENASE"/>
    <property type="match status" value="1"/>
</dbReference>
<evidence type="ECO:0000256" key="2">
    <source>
        <dbReference type="ARBA" id="ARBA00005062"/>
    </source>
</evidence>
<evidence type="ECO:0000256" key="10">
    <source>
        <dbReference type="RuleBase" id="RU000579"/>
    </source>
</evidence>
<keyword evidence="15" id="KW-1185">Reference proteome</keyword>
<evidence type="ECO:0000313" key="14">
    <source>
        <dbReference type="EMBL" id="KRO29197.1"/>
    </source>
</evidence>
<comment type="similarity">
    <text evidence="3 11">Belongs to the homoserine dehydrogenase family.</text>
</comment>
<dbReference type="PANTHER" id="PTHR43331">
    <property type="entry name" value="HOMOSERINE DEHYDROGENASE"/>
    <property type="match status" value="1"/>
</dbReference>
<keyword evidence="7 10" id="KW-0791">Threonine biosynthesis</keyword>
<dbReference type="InterPro" id="IPR036291">
    <property type="entry name" value="NAD(P)-bd_dom_sf"/>
</dbReference>
<comment type="caution">
    <text evidence="14">The sequence shown here is derived from an EMBL/GenBank/DDBJ whole genome shotgun (WGS) entry which is preliminary data.</text>
</comment>
<protein>
    <recommendedName>
        <fullName evidence="5 10">Homoserine dehydrogenase</fullName>
        <ecNumber evidence="4 10">1.1.1.3</ecNumber>
    </recommendedName>
</protein>
<evidence type="ECO:0000256" key="1">
    <source>
        <dbReference type="ARBA" id="ARBA00005056"/>
    </source>
</evidence>
<comment type="pathway">
    <text evidence="1 10">Amino-acid biosynthesis; L-threonine biosynthesis; L-threonine from L-aspartate: step 3/5.</text>
</comment>
<keyword evidence="8 10" id="KW-0560">Oxidoreductase</keyword>
<evidence type="ECO:0000256" key="9">
    <source>
        <dbReference type="ARBA" id="ARBA00023167"/>
    </source>
</evidence>
<feature type="domain" description="Aspartate/homoserine dehydrogenase NAD-binding" evidence="13">
    <location>
        <begin position="11"/>
        <end position="131"/>
    </location>
</feature>
<name>A0A0R2P063_9LACO</name>
<dbReference type="Pfam" id="PF03447">
    <property type="entry name" value="NAD_binding_3"/>
    <property type="match status" value="1"/>
</dbReference>
<proteinExistence type="inferred from homology"/>
<dbReference type="Pfam" id="PF00742">
    <property type="entry name" value="Homoserine_dh"/>
    <property type="match status" value="1"/>
</dbReference>
<dbReference type="GO" id="GO:0009088">
    <property type="term" value="P:threonine biosynthetic process"/>
    <property type="evidence" value="ECO:0007669"/>
    <property type="project" value="UniProtKB-UniPathway"/>
</dbReference>
<dbReference type="NCBIfam" id="NF004976">
    <property type="entry name" value="PRK06349.1"/>
    <property type="match status" value="1"/>
</dbReference>
<evidence type="ECO:0000256" key="6">
    <source>
        <dbReference type="ARBA" id="ARBA00022605"/>
    </source>
</evidence>
<dbReference type="Gene3D" id="3.30.360.10">
    <property type="entry name" value="Dihydrodipicolinate Reductase, domain 2"/>
    <property type="match status" value="1"/>
</dbReference>
<sequence length="223" mass="23671">MTQTIEVGMLGLGTVGSGVVARLTRAATKIEQTQGLRLHLATVAVHHLRAPRAVQLPVGTRLTDDWQQVVTDPRIQLVIEVMGTIATAKAAIIAALTHGKSVVTANKDLMATNGEQLIALAQRQGCDLFYEASVAGGIPILRTLTDSYATDQVQRVAGIINGTANYILTAMTSQGQSYQTALTAAQQAGYAEADPTNDVTGLDTAYKLVDCKFNPNFWTNCSA</sequence>
<reference evidence="14 15" key="1">
    <citation type="journal article" date="2015" name="Genome Announc.">
        <title>Expanding the biotechnology potential of lactobacilli through comparative genomics of 213 strains and associated genera.</title>
        <authorList>
            <person name="Sun Z."/>
            <person name="Harris H.M."/>
            <person name="McCann A."/>
            <person name="Guo C."/>
            <person name="Argimon S."/>
            <person name="Zhang W."/>
            <person name="Yang X."/>
            <person name="Jeffery I.B."/>
            <person name="Cooney J.C."/>
            <person name="Kagawa T.F."/>
            <person name="Liu W."/>
            <person name="Song Y."/>
            <person name="Salvetti E."/>
            <person name="Wrobel A."/>
            <person name="Rasinkangas P."/>
            <person name="Parkhill J."/>
            <person name="Rea M.C."/>
            <person name="O'Sullivan O."/>
            <person name="Ritari J."/>
            <person name="Douillard F.P."/>
            <person name="Paul Ross R."/>
            <person name="Yang R."/>
            <person name="Briner A.E."/>
            <person name="Felis G.E."/>
            <person name="de Vos W.M."/>
            <person name="Barrangou R."/>
            <person name="Klaenhammer T.R."/>
            <person name="Caufield P.W."/>
            <person name="Cui Y."/>
            <person name="Zhang H."/>
            <person name="O'Toole P.W."/>
        </authorList>
    </citation>
    <scope>NUCLEOTIDE SEQUENCE [LARGE SCALE GENOMIC DNA]</scope>
    <source>
        <strain evidence="14 15">DSM 21115</strain>
    </source>
</reference>
<evidence type="ECO:0000313" key="15">
    <source>
        <dbReference type="Proteomes" id="UP000050920"/>
    </source>
</evidence>
<evidence type="ECO:0000256" key="3">
    <source>
        <dbReference type="ARBA" id="ARBA00006753"/>
    </source>
</evidence>
<evidence type="ECO:0000259" key="12">
    <source>
        <dbReference type="Pfam" id="PF00742"/>
    </source>
</evidence>
<dbReference type="Proteomes" id="UP000050920">
    <property type="component" value="Unassembled WGS sequence"/>
</dbReference>
<dbReference type="RefSeq" id="WP_082621203.1">
    <property type="nucleotide sequence ID" value="NZ_AYGX02000017.1"/>
</dbReference>
<evidence type="ECO:0000256" key="5">
    <source>
        <dbReference type="ARBA" id="ARBA00013376"/>
    </source>
</evidence>
<dbReference type="Gene3D" id="3.40.50.720">
    <property type="entry name" value="NAD(P)-binding Rossmann-like Domain"/>
    <property type="match status" value="1"/>
</dbReference>
<gene>
    <name evidence="14" type="ORF">DY78_GL001363</name>
</gene>
<dbReference type="EC" id="1.1.1.3" evidence="4 10"/>
<dbReference type="UniPathway" id="UPA00051">
    <property type="reaction ID" value="UER00465"/>
</dbReference>
<comment type="catalytic activity">
    <reaction evidence="10">
        <text>L-homoserine + NADP(+) = L-aspartate 4-semialdehyde + NADPH + H(+)</text>
        <dbReference type="Rhea" id="RHEA:15761"/>
        <dbReference type="ChEBI" id="CHEBI:15378"/>
        <dbReference type="ChEBI" id="CHEBI:57476"/>
        <dbReference type="ChEBI" id="CHEBI:57783"/>
        <dbReference type="ChEBI" id="CHEBI:58349"/>
        <dbReference type="ChEBI" id="CHEBI:537519"/>
        <dbReference type="EC" id="1.1.1.3"/>
    </reaction>
</comment>
<dbReference type="GO" id="GO:0004412">
    <property type="term" value="F:homoserine dehydrogenase activity"/>
    <property type="evidence" value="ECO:0007669"/>
    <property type="project" value="UniProtKB-EC"/>
</dbReference>
<dbReference type="EMBL" id="AYGX02000017">
    <property type="protein sequence ID" value="KRO29197.1"/>
    <property type="molecule type" value="Genomic_DNA"/>
</dbReference>
<dbReference type="GO" id="GO:0009086">
    <property type="term" value="P:methionine biosynthetic process"/>
    <property type="evidence" value="ECO:0007669"/>
    <property type="project" value="UniProtKB-KW"/>
</dbReference>
<dbReference type="InterPro" id="IPR001342">
    <property type="entry name" value="HDH_cat"/>
</dbReference>
<evidence type="ECO:0000256" key="11">
    <source>
        <dbReference type="RuleBase" id="RU004171"/>
    </source>
</evidence>
<feature type="domain" description="Homoserine dehydrogenase catalytic" evidence="12">
    <location>
        <begin position="139"/>
        <end position="209"/>
    </location>
</feature>
<dbReference type="GO" id="GO:0050661">
    <property type="term" value="F:NADP binding"/>
    <property type="evidence" value="ECO:0007669"/>
    <property type="project" value="InterPro"/>
</dbReference>
<dbReference type="PANTHER" id="PTHR43331:SF1">
    <property type="entry name" value="HOMOSERINE DEHYDROGENASE"/>
    <property type="match status" value="1"/>
</dbReference>
<organism evidence="14 15">
    <name type="scientific">Lactiplantibacillus fabifermentans DSM 21115</name>
    <dbReference type="NCBI Taxonomy" id="1413187"/>
    <lineage>
        <taxon>Bacteria</taxon>
        <taxon>Bacillati</taxon>
        <taxon>Bacillota</taxon>
        <taxon>Bacilli</taxon>
        <taxon>Lactobacillales</taxon>
        <taxon>Lactobacillaceae</taxon>
        <taxon>Lactiplantibacillus</taxon>
    </lineage>
</organism>
<dbReference type="UniPathway" id="UPA00050">
    <property type="reaction ID" value="UER00063"/>
</dbReference>
<evidence type="ECO:0000256" key="8">
    <source>
        <dbReference type="ARBA" id="ARBA00023002"/>
    </source>
</evidence>